<feature type="region of interest" description="Disordered" evidence="1">
    <location>
        <begin position="77"/>
        <end position="102"/>
    </location>
</feature>
<dbReference type="EMBL" id="LBIC01000023">
    <property type="protein sequence ID" value="KKW89319.1"/>
    <property type="molecule type" value="Genomic_DNA"/>
</dbReference>
<accession>A0A0M3AL93</accession>
<feature type="compositionally biased region" description="Gly residues" evidence="1">
    <location>
        <begin position="84"/>
        <end position="102"/>
    </location>
</feature>
<evidence type="ECO:0000313" key="2">
    <source>
        <dbReference type="EMBL" id="KKW89319.1"/>
    </source>
</evidence>
<dbReference type="RefSeq" id="WP_046766293.1">
    <property type="nucleotide sequence ID" value="NZ_GU811235.1"/>
</dbReference>
<dbReference type="Pfam" id="PF06412">
    <property type="entry name" value="TraD"/>
    <property type="match status" value="1"/>
</dbReference>
<reference evidence="2 3" key="1">
    <citation type="submission" date="2015-04" db="EMBL/GenBank/DDBJ databases">
        <title>Genome sequence of aromatic hydrocarbons-degrading Sphingobium chungbukense DJ77.</title>
        <authorList>
            <person name="Kim Y.-C."/>
            <person name="Chae J.-C."/>
        </authorList>
    </citation>
    <scope>NUCLEOTIDE SEQUENCE [LARGE SCALE GENOMIC DNA]</scope>
    <source>
        <strain evidence="2 3">DJ77</strain>
    </source>
</reference>
<organism evidence="2 3">
    <name type="scientific">Sphingobium chungbukense</name>
    <dbReference type="NCBI Taxonomy" id="56193"/>
    <lineage>
        <taxon>Bacteria</taxon>
        <taxon>Pseudomonadati</taxon>
        <taxon>Pseudomonadota</taxon>
        <taxon>Alphaproteobacteria</taxon>
        <taxon>Sphingomonadales</taxon>
        <taxon>Sphingomonadaceae</taxon>
        <taxon>Sphingobium</taxon>
    </lineage>
</organism>
<dbReference type="AlphaFoldDB" id="A0A0M3AL93"/>
<evidence type="ECO:0000256" key="1">
    <source>
        <dbReference type="SAM" id="MobiDB-lite"/>
    </source>
</evidence>
<gene>
    <name evidence="2" type="ORF">YP76_26080</name>
</gene>
<dbReference type="InterPro" id="IPR009444">
    <property type="entry name" value="Conjugal_tfr_TraD_a-type"/>
</dbReference>
<sequence>MRKVRDYDAELKALGDKARTLKARKIQQLGELVASTGADALDPDVLAGALLHIVAQAQVEGNREAWRSDGAVFFQRRGRKAGKGDAGNGQGADKTGSGGSQG</sequence>
<proteinExistence type="predicted"/>
<keyword evidence="3" id="KW-1185">Reference proteome</keyword>
<dbReference type="PATRIC" id="fig|56193.3.peg.5511"/>
<comment type="caution">
    <text evidence="2">The sequence shown here is derived from an EMBL/GenBank/DDBJ whole genome shotgun (WGS) entry which is preliminary data.</text>
</comment>
<dbReference type="Proteomes" id="UP000033874">
    <property type="component" value="Unassembled WGS sequence"/>
</dbReference>
<protein>
    <submittedName>
        <fullName evidence="2">Conjugal transfer protein TraC</fullName>
    </submittedName>
</protein>
<name>A0A0M3AL93_9SPHN</name>
<evidence type="ECO:0000313" key="3">
    <source>
        <dbReference type="Proteomes" id="UP000033874"/>
    </source>
</evidence>
<dbReference type="STRING" id="56193.YP76_26080"/>